<dbReference type="NCBIfam" id="NF005559">
    <property type="entry name" value="PRK07231.1"/>
    <property type="match status" value="1"/>
</dbReference>
<dbReference type="PANTHER" id="PTHR42760:SF124">
    <property type="entry name" value="SHORT-CHAIN DEHYDROGENASE_REDUCTASE"/>
    <property type="match status" value="1"/>
</dbReference>
<dbReference type="OrthoDB" id="417891at2759"/>
<dbReference type="GeneID" id="40750877"/>
<dbReference type="InterPro" id="IPR020904">
    <property type="entry name" value="Sc_DH/Rdtase_CS"/>
</dbReference>
<dbReference type="HOGENOM" id="CLU_010194_1_0_1"/>
<dbReference type="PANTHER" id="PTHR42760">
    <property type="entry name" value="SHORT-CHAIN DEHYDROGENASES/REDUCTASES FAMILY MEMBER"/>
    <property type="match status" value="1"/>
</dbReference>
<evidence type="ECO:0000313" key="4">
    <source>
        <dbReference type="Proteomes" id="UP000030706"/>
    </source>
</evidence>
<protein>
    <submittedName>
        <fullName evidence="3">NAD(P)-binding protein</fullName>
    </submittedName>
</protein>
<name>A0A074XE16_AURPU</name>
<dbReference type="Pfam" id="PF13561">
    <property type="entry name" value="adh_short_C2"/>
    <property type="match status" value="1"/>
</dbReference>
<reference evidence="3 4" key="1">
    <citation type="journal article" date="2014" name="BMC Genomics">
        <title>Genome sequencing of four Aureobasidium pullulans varieties: biotechnological potential, stress tolerance, and description of new species.</title>
        <authorList>
            <person name="Gostin Ar C."/>
            <person name="Ohm R.A."/>
            <person name="Kogej T."/>
            <person name="Sonjak S."/>
            <person name="Turk M."/>
            <person name="Zajc J."/>
            <person name="Zalar P."/>
            <person name="Grube M."/>
            <person name="Sun H."/>
            <person name="Han J."/>
            <person name="Sharma A."/>
            <person name="Chiniquy J."/>
            <person name="Ngan C.Y."/>
            <person name="Lipzen A."/>
            <person name="Barry K."/>
            <person name="Grigoriev I.V."/>
            <person name="Gunde-Cimerman N."/>
        </authorList>
    </citation>
    <scope>NUCLEOTIDE SEQUENCE [LARGE SCALE GENOMIC DNA]</scope>
    <source>
        <strain evidence="3 4">EXF-150</strain>
    </source>
</reference>
<dbReference type="InterPro" id="IPR036291">
    <property type="entry name" value="NAD(P)-bd_dom_sf"/>
</dbReference>
<dbReference type="EMBL" id="KL584984">
    <property type="protein sequence ID" value="KEQ83608.1"/>
    <property type="molecule type" value="Genomic_DNA"/>
</dbReference>
<gene>
    <name evidence="3" type="ORF">M438DRAFT_375374</name>
</gene>
<dbReference type="Proteomes" id="UP000030706">
    <property type="component" value="Unassembled WGS sequence"/>
</dbReference>
<sequence>MDNGQCGRLHEKVAIVTGSSTGIGRAIALRFSAEGAYVVCADTESSSDSDSDSGENATHNVIINGGGNAMFVSTSVACSQEVENLVRTTVSQYGRLDIFVNNAGITFDLETLQPIWSADEDLWDDIQAVNSKGVFLGCKFASRQMLNQDPHPNGDRGWIVNVASIFGMVGTSNFASYCASKGAIVNMTKAVALDCAPHRIHVNCICPGWTSTQMTSELMMDEETQEHIIGLHPFRGLGIPDDIARAAVFLASEDSSWITGVALPVDGGYTAR</sequence>
<dbReference type="RefSeq" id="XP_029759795.1">
    <property type="nucleotide sequence ID" value="XM_029908571.1"/>
</dbReference>
<dbReference type="AlphaFoldDB" id="A0A074XE16"/>
<evidence type="ECO:0000256" key="1">
    <source>
        <dbReference type="ARBA" id="ARBA00006484"/>
    </source>
</evidence>
<accession>A0A074XE16</accession>
<keyword evidence="2" id="KW-0521">NADP</keyword>
<dbReference type="PRINTS" id="PR00081">
    <property type="entry name" value="GDHRDH"/>
</dbReference>
<dbReference type="Gene3D" id="3.40.50.720">
    <property type="entry name" value="NAD(P)-binding Rossmann-like Domain"/>
    <property type="match status" value="1"/>
</dbReference>
<dbReference type="CDD" id="cd05233">
    <property type="entry name" value="SDR_c"/>
    <property type="match status" value="1"/>
</dbReference>
<comment type="similarity">
    <text evidence="1">Belongs to the short-chain dehydrogenases/reductases (SDR) family.</text>
</comment>
<keyword evidence="4" id="KW-1185">Reference proteome</keyword>
<evidence type="ECO:0000313" key="3">
    <source>
        <dbReference type="EMBL" id="KEQ83608.1"/>
    </source>
</evidence>
<dbReference type="PRINTS" id="PR00080">
    <property type="entry name" value="SDRFAMILY"/>
</dbReference>
<dbReference type="GO" id="GO:0016616">
    <property type="term" value="F:oxidoreductase activity, acting on the CH-OH group of donors, NAD or NADP as acceptor"/>
    <property type="evidence" value="ECO:0007669"/>
    <property type="project" value="TreeGrafter"/>
</dbReference>
<proteinExistence type="inferred from homology"/>
<dbReference type="InterPro" id="IPR002347">
    <property type="entry name" value="SDR_fam"/>
</dbReference>
<dbReference type="FunFam" id="3.40.50.720:FF:000084">
    <property type="entry name" value="Short-chain dehydrogenase reductase"/>
    <property type="match status" value="1"/>
</dbReference>
<dbReference type="STRING" id="1043002.A0A074XE16"/>
<organism evidence="3 4">
    <name type="scientific">Aureobasidium pullulans EXF-150</name>
    <dbReference type="NCBI Taxonomy" id="1043002"/>
    <lineage>
        <taxon>Eukaryota</taxon>
        <taxon>Fungi</taxon>
        <taxon>Dikarya</taxon>
        <taxon>Ascomycota</taxon>
        <taxon>Pezizomycotina</taxon>
        <taxon>Dothideomycetes</taxon>
        <taxon>Dothideomycetidae</taxon>
        <taxon>Dothideales</taxon>
        <taxon>Saccotheciaceae</taxon>
        <taxon>Aureobasidium</taxon>
    </lineage>
</organism>
<dbReference type="SUPFAM" id="SSF51735">
    <property type="entry name" value="NAD(P)-binding Rossmann-fold domains"/>
    <property type="match status" value="1"/>
</dbReference>
<evidence type="ECO:0000256" key="2">
    <source>
        <dbReference type="ARBA" id="ARBA00022857"/>
    </source>
</evidence>
<dbReference type="PROSITE" id="PS00061">
    <property type="entry name" value="ADH_SHORT"/>
    <property type="match status" value="1"/>
</dbReference>